<evidence type="ECO:0000256" key="2">
    <source>
        <dbReference type="SAM" id="SignalP"/>
    </source>
</evidence>
<feature type="chain" id="PRO_5045473575" description="Secreted protein" evidence="2">
    <location>
        <begin position="22"/>
        <end position="60"/>
    </location>
</feature>
<evidence type="ECO:0000313" key="3">
    <source>
        <dbReference type="EMBL" id="GAA3368801.1"/>
    </source>
</evidence>
<keyword evidence="2" id="KW-0732">Signal</keyword>
<evidence type="ECO:0000313" key="4">
    <source>
        <dbReference type="Proteomes" id="UP001499990"/>
    </source>
</evidence>
<evidence type="ECO:0008006" key="5">
    <source>
        <dbReference type="Google" id="ProtNLM"/>
    </source>
</evidence>
<proteinExistence type="predicted"/>
<protein>
    <recommendedName>
        <fullName evidence="5">Secreted protein</fullName>
    </recommendedName>
</protein>
<sequence length="60" mass="5963">MAFLTFATGIVIAAVSPPAHAESSDAGPTVTGLLDSAEELGEILDHNHAGESDSTATATP</sequence>
<gene>
    <name evidence="3" type="ORF">GCM10020367_08620</name>
</gene>
<accession>A0ABP6S5R9</accession>
<reference evidence="4" key="1">
    <citation type="journal article" date="2019" name="Int. J. Syst. Evol. Microbiol.">
        <title>The Global Catalogue of Microorganisms (GCM) 10K type strain sequencing project: providing services to taxonomists for standard genome sequencing and annotation.</title>
        <authorList>
            <consortium name="The Broad Institute Genomics Platform"/>
            <consortium name="The Broad Institute Genome Sequencing Center for Infectious Disease"/>
            <person name="Wu L."/>
            <person name="Ma J."/>
        </authorList>
    </citation>
    <scope>NUCLEOTIDE SEQUENCE [LARGE SCALE GENOMIC DNA]</scope>
    <source>
        <strain evidence="4">JCM 9651</strain>
    </source>
</reference>
<comment type="caution">
    <text evidence="3">The sequence shown here is derived from an EMBL/GenBank/DDBJ whole genome shotgun (WGS) entry which is preliminary data.</text>
</comment>
<organism evidence="3 4">
    <name type="scientific">Streptomyces sannanensis</name>
    <dbReference type="NCBI Taxonomy" id="285536"/>
    <lineage>
        <taxon>Bacteria</taxon>
        <taxon>Bacillati</taxon>
        <taxon>Actinomycetota</taxon>
        <taxon>Actinomycetes</taxon>
        <taxon>Kitasatosporales</taxon>
        <taxon>Streptomycetaceae</taxon>
        <taxon>Streptomyces</taxon>
    </lineage>
</organism>
<dbReference type="EMBL" id="BAAAYL010000001">
    <property type="protein sequence ID" value="GAA3368801.1"/>
    <property type="molecule type" value="Genomic_DNA"/>
</dbReference>
<evidence type="ECO:0000256" key="1">
    <source>
        <dbReference type="SAM" id="MobiDB-lite"/>
    </source>
</evidence>
<name>A0ABP6S5R9_9ACTN</name>
<feature type="region of interest" description="Disordered" evidence="1">
    <location>
        <begin position="41"/>
        <end position="60"/>
    </location>
</feature>
<dbReference type="Proteomes" id="UP001499990">
    <property type="component" value="Unassembled WGS sequence"/>
</dbReference>
<feature type="signal peptide" evidence="2">
    <location>
        <begin position="1"/>
        <end position="21"/>
    </location>
</feature>
<keyword evidence="4" id="KW-1185">Reference proteome</keyword>
<dbReference type="RefSeq" id="WP_345034669.1">
    <property type="nucleotide sequence ID" value="NZ_BAAAYL010000001.1"/>
</dbReference>